<evidence type="ECO:0000313" key="8">
    <source>
        <dbReference type="Proteomes" id="UP000291343"/>
    </source>
</evidence>
<dbReference type="FunCoup" id="A0A482XBC9">
    <property type="interactions" value="84"/>
</dbReference>
<dbReference type="STRING" id="195883.A0A482XBC9"/>
<dbReference type="InParanoid" id="A0A482XBC9"/>
<name>A0A482XBC9_LAOST</name>
<protein>
    <recommendedName>
        <fullName evidence="6">Glycosyl hydrolases family 39 N-terminal catalytic domain-containing protein</fullName>
    </recommendedName>
</protein>
<comment type="similarity">
    <text evidence="1">Belongs to the glycosyl hydrolase 39 family.</text>
</comment>
<accession>A0A482XBC9</accession>
<keyword evidence="8" id="KW-1185">Reference proteome</keyword>
<dbReference type="SUPFAM" id="SSF51011">
    <property type="entry name" value="Glycosyl hydrolase domain"/>
    <property type="match status" value="1"/>
</dbReference>
<feature type="domain" description="Glycosyl hydrolases family 39 N-terminal catalytic" evidence="6">
    <location>
        <begin position="29"/>
        <end position="486"/>
    </location>
</feature>
<dbReference type="GO" id="GO:0005975">
    <property type="term" value="P:carbohydrate metabolic process"/>
    <property type="evidence" value="ECO:0007669"/>
    <property type="project" value="InterPro"/>
</dbReference>
<dbReference type="PROSITE" id="PS01027">
    <property type="entry name" value="GLYCOSYL_HYDROL_F39"/>
    <property type="match status" value="1"/>
</dbReference>
<dbReference type="EMBL" id="QKKF02013937">
    <property type="protein sequence ID" value="RZF42820.1"/>
    <property type="molecule type" value="Genomic_DNA"/>
</dbReference>
<dbReference type="InterPro" id="IPR049166">
    <property type="entry name" value="GH39_cat"/>
</dbReference>
<dbReference type="SMR" id="A0A482XBC9"/>
<organism evidence="7 8">
    <name type="scientific">Laodelphax striatellus</name>
    <name type="common">Small brown planthopper</name>
    <name type="synonym">Delphax striatella</name>
    <dbReference type="NCBI Taxonomy" id="195883"/>
    <lineage>
        <taxon>Eukaryota</taxon>
        <taxon>Metazoa</taxon>
        <taxon>Ecdysozoa</taxon>
        <taxon>Arthropoda</taxon>
        <taxon>Hexapoda</taxon>
        <taxon>Insecta</taxon>
        <taxon>Pterygota</taxon>
        <taxon>Neoptera</taxon>
        <taxon>Paraneoptera</taxon>
        <taxon>Hemiptera</taxon>
        <taxon>Auchenorrhyncha</taxon>
        <taxon>Fulgoroidea</taxon>
        <taxon>Delphacidae</taxon>
        <taxon>Criomorphinae</taxon>
        <taxon>Laodelphax</taxon>
    </lineage>
</organism>
<evidence type="ECO:0000256" key="4">
    <source>
        <dbReference type="PIRSR" id="PIRSR600514-1"/>
    </source>
</evidence>
<dbReference type="Proteomes" id="UP000291343">
    <property type="component" value="Unassembled WGS sequence"/>
</dbReference>
<sequence length="526" mass="59660">MLNVLIALLCLTSVVIVTAIEHGYGSSGVVVDAVKPIGNITRFWVYTGFSPPEPREAAIEFLTSRDIEYNLALIGAVPLKGILFVRIHWLLELIIVKSLSVEGLFELDFAHLDTVIQLIVKNELHPVFELMGNPSGVFSDINNNSTQIELWKKIVTAVVSRYTTLYGVNELSKWKFETWNEPDLKQYNVLNFTEAGYMKYVEASRAGLNDAITKTNITLLYGGPAGLFKSKKKHKLCWKFLSHCSKHECNLNFISFHKKGNGSADKVVEDSIEMLNIIKDMYNGTQPPPLANTEADILSGWWRNESWRADVRYAAAVSMVLAGFIDRLNDDILILSNDNGFLNYHPHFFTQRTLFGRFQMNNTLDKHSQIFEKPVYSVMGILAYLGNEKLRFASTFDNRLRIIASTSRFGSSSSTTSIILVWSTDSMDINTTLITIPVQVFLPNISGKYAVRTLQNTEPHPSAVWLEAGSPVYPDSDLRRKMRKAQVTNLRAFNVTFNEVLILWSDTEIESRLFRRSDWKIQSSRF</sequence>
<dbReference type="Gene3D" id="2.60.40.1500">
    <property type="entry name" value="Glycosyl hydrolase domain, family 39"/>
    <property type="match status" value="1"/>
</dbReference>
<feature type="chain" id="PRO_5019794125" description="Glycosyl hydrolases family 39 N-terminal catalytic domain-containing protein" evidence="5">
    <location>
        <begin position="20"/>
        <end position="526"/>
    </location>
</feature>
<evidence type="ECO:0000256" key="2">
    <source>
        <dbReference type="ARBA" id="ARBA00022801"/>
    </source>
</evidence>
<reference evidence="7 8" key="1">
    <citation type="journal article" date="2017" name="Gigascience">
        <title>Genome sequence of the small brown planthopper, Laodelphax striatellus.</title>
        <authorList>
            <person name="Zhu J."/>
            <person name="Jiang F."/>
            <person name="Wang X."/>
            <person name="Yang P."/>
            <person name="Bao Y."/>
            <person name="Zhao W."/>
            <person name="Wang W."/>
            <person name="Lu H."/>
            <person name="Wang Q."/>
            <person name="Cui N."/>
            <person name="Li J."/>
            <person name="Chen X."/>
            <person name="Luo L."/>
            <person name="Yu J."/>
            <person name="Kang L."/>
            <person name="Cui F."/>
        </authorList>
    </citation>
    <scope>NUCLEOTIDE SEQUENCE [LARGE SCALE GENOMIC DNA]</scope>
    <source>
        <strain evidence="7">Lst14</strain>
    </source>
</reference>
<dbReference type="PANTHER" id="PTHR12631">
    <property type="entry name" value="ALPHA-L-IDURONIDASE"/>
    <property type="match status" value="1"/>
</dbReference>
<dbReference type="InterPro" id="IPR000514">
    <property type="entry name" value="Glyco_hydro_39"/>
</dbReference>
<evidence type="ECO:0000313" key="7">
    <source>
        <dbReference type="EMBL" id="RZF42820.1"/>
    </source>
</evidence>
<dbReference type="Gene3D" id="3.20.20.80">
    <property type="entry name" value="Glycosidases"/>
    <property type="match status" value="1"/>
</dbReference>
<evidence type="ECO:0000259" key="6">
    <source>
        <dbReference type="Pfam" id="PF01229"/>
    </source>
</evidence>
<evidence type="ECO:0000256" key="1">
    <source>
        <dbReference type="ARBA" id="ARBA00008875"/>
    </source>
</evidence>
<keyword evidence="5" id="KW-0732">Signal</keyword>
<dbReference type="PANTHER" id="PTHR12631:SF8">
    <property type="entry name" value="ALPHA-L-IDURONIDASE"/>
    <property type="match status" value="1"/>
</dbReference>
<keyword evidence="3" id="KW-0326">Glycosidase</keyword>
<dbReference type="Pfam" id="PF01229">
    <property type="entry name" value="Glyco_hydro_39"/>
    <property type="match status" value="1"/>
</dbReference>
<dbReference type="InterPro" id="IPR051923">
    <property type="entry name" value="Glycosyl_Hydrolase_39"/>
</dbReference>
<dbReference type="AlphaFoldDB" id="A0A482XBC9"/>
<dbReference type="GO" id="GO:0003940">
    <property type="term" value="F:L-iduronidase activity"/>
    <property type="evidence" value="ECO:0007669"/>
    <property type="project" value="TreeGrafter"/>
</dbReference>
<dbReference type="SUPFAM" id="SSF51445">
    <property type="entry name" value="(Trans)glycosidases"/>
    <property type="match status" value="1"/>
</dbReference>
<feature type="signal peptide" evidence="5">
    <location>
        <begin position="1"/>
        <end position="19"/>
    </location>
</feature>
<evidence type="ECO:0000256" key="3">
    <source>
        <dbReference type="ARBA" id="ARBA00023295"/>
    </source>
</evidence>
<keyword evidence="2" id="KW-0378">Hydrolase</keyword>
<feature type="active site" description="Proton donor" evidence="4">
    <location>
        <position position="181"/>
    </location>
</feature>
<gene>
    <name evidence="7" type="ORF">LSTR_LSTR003644</name>
</gene>
<comment type="caution">
    <text evidence="7">The sequence shown here is derived from an EMBL/GenBank/DDBJ whole genome shotgun (WGS) entry which is preliminary data.</text>
</comment>
<dbReference type="InterPro" id="IPR049165">
    <property type="entry name" value="GH39_as"/>
</dbReference>
<dbReference type="OrthoDB" id="6611819at2759"/>
<dbReference type="PRINTS" id="PR00745">
    <property type="entry name" value="GLHYDRLASE39"/>
</dbReference>
<proteinExistence type="inferred from homology"/>
<evidence type="ECO:0000256" key="5">
    <source>
        <dbReference type="SAM" id="SignalP"/>
    </source>
</evidence>
<dbReference type="InterPro" id="IPR017853">
    <property type="entry name" value="GH"/>
</dbReference>